<accession>A0ABP9FSM0</accession>
<reference evidence="3" key="1">
    <citation type="journal article" date="2019" name="Int. J. Syst. Evol. Microbiol.">
        <title>The Global Catalogue of Microorganisms (GCM) 10K type strain sequencing project: providing services to taxonomists for standard genome sequencing and annotation.</title>
        <authorList>
            <consortium name="The Broad Institute Genomics Platform"/>
            <consortium name="The Broad Institute Genome Sequencing Center for Infectious Disease"/>
            <person name="Wu L."/>
            <person name="Ma J."/>
        </authorList>
    </citation>
    <scope>NUCLEOTIDE SEQUENCE [LARGE SCALE GENOMIC DNA]</scope>
    <source>
        <strain evidence="3">JCM 19125</strain>
    </source>
</reference>
<name>A0ABP9FSM0_9ACTN</name>
<evidence type="ECO:0000313" key="3">
    <source>
        <dbReference type="Proteomes" id="UP001501521"/>
    </source>
</evidence>
<keyword evidence="3" id="KW-1185">Reference proteome</keyword>
<protein>
    <submittedName>
        <fullName evidence="2">Uncharacterized protein</fullName>
    </submittedName>
</protein>
<comment type="caution">
    <text evidence="2">The sequence shown here is derived from an EMBL/GenBank/DDBJ whole genome shotgun (WGS) entry which is preliminary data.</text>
</comment>
<evidence type="ECO:0000256" key="1">
    <source>
        <dbReference type="SAM" id="MobiDB-lite"/>
    </source>
</evidence>
<feature type="region of interest" description="Disordered" evidence="1">
    <location>
        <begin position="171"/>
        <end position="194"/>
    </location>
</feature>
<evidence type="ECO:0000313" key="2">
    <source>
        <dbReference type="EMBL" id="GAA4906913.1"/>
    </source>
</evidence>
<dbReference type="Pfam" id="PF18845">
    <property type="entry name" value="baeRF_family3"/>
    <property type="match status" value="1"/>
</dbReference>
<dbReference type="Proteomes" id="UP001501521">
    <property type="component" value="Unassembled WGS sequence"/>
</dbReference>
<dbReference type="InterPro" id="IPR041289">
    <property type="entry name" value="Bact_RF_family3"/>
</dbReference>
<gene>
    <name evidence="2" type="ORF">GCM10025789_28000</name>
</gene>
<sequence length="369" mass="39817">MTERKLPNLDIVDEDFLAQATTNQGPWVTILLPTQRTGRETLAARSQYQNLVKLAESELQRRGGAEEVLAALHRLVEDRTFWLSQSDGLAVYAAPGLLRTFRLPMSLPEEACVADHPRLAPLAGALSAVGGSFDLLALAANSVRLFEGTRNSIGELAFRDDTPTGVDEVPTHGHETQLQSSAQSRGGDFANFHGHGGDRDVAAAELERLFRGVAIGVDDVLGRGADRPLVLAGVAEHGATFRAISTRKNIVDDMVTGNVEHLSAEELHERAWPIAEQALRKDDAALTDRYNELVGTGKASDDVAYIARAAEEGRVDTLLLRRPTTAPDGQPRLVTDEVDAVIVHTLRNSGALAVTADEAAPAVRAIFRY</sequence>
<proteinExistence type="predicted"/>
<dbReference type="RefSeq" id="WP_345583935.1">
    <property type="nucleotide sequence ID" value="NZ_BAABLV010000041.1"/>
</dbReference>
<organism evidence="2 3">
    <name type="scientific">Tessaracoccus lubricantis</name>
    <dbReference type="NCBI Taxonomy" id="545543"/>
    <lineage>
        <taxon>Bacteria</taxon>
        <taxon>Bacillati</taxon>
        <taxon>Actinomycetota</taxon>
        <taxon>Actinomycetes</taxon>
        <taxon>Propionibacteriales</taxon>
        <taxon>Propionibacteriaceae</taxon>
        <taxon>Tessaracoccus</taxon>
    </lineage>
</organism>
<dbReference type="EMBL" id="BAABLV010000041">
    <property type="protein sequence ID" value="GAA4906913.1"/>
    <property type="molecule type" value="Genomic_DNA"/>
</dbReference>